<dbReference type="GO" id="GO:0020037">
    <property type="term" value="F:heme binding"/>
    <property type="evidence" value="ECO:0007669"/>
    <property type="project" value="TreeGrafter"/>
</dbReference>
<dbReference type="EMBL" id="JARKHS020009506">
    <property type="protein sequence ID" value="KAK8779713.1"/>
    <property type="molecule type" value="Genomic_DNA"/>
</dbReference>
<protein>
    <recommendedName>
        <fullName evidence="7">Major facilitator superfamily (MFS) profile domain-containing protein</fullName>
    </recommendedName>
</protein>
<feature type="compositionally biased region" description="Low complexity" evidence="5">
    <location>
        <begin position="332"/>
        <end position="341"/>
    </location>
</feature>
<evidence type="ECO:0000313" key="9">
    <source>
        <dbReference type="Proteomes" id="UP001321473"/>
    </source>
</evidence>
<dbReference type="Proteomes" id="UP001321473">
    <property type="component" value="Unassembled WGS sequence"/>
</dbReference>
<feature type="compositionally biased region" description="Polar residues" evidence="5">
    <location>
        <begin position="279"/>
        <end position="288"/>
    </location>
</feature>
<evidence type="ECO:0000256" key="5">
    <source>
        <dbReference type="SAM" id="MobiDB-lite"/>
    </source>
</evidence>
<feature type="transmembrane region" description="Helical" evidence="6">
    <location>
        <begin position="776"/>
        <end position="793"/>
    </location>
</feature>
<feature type="compositionally biased region" description="Basic and acidic residues" evidence="5">
    <location>
        <begin position="401"/>
        <end position="411"/>
    </location>
</feature>
<reference evidence="8 9" key="1">
    <citation type="journal article" date="2023" name="Arcadia Sci">
        <title>De novo assembly of a long-read Amblyomma americanum tick genome.</title>
        <authorList>
            <person name="Chou S."/>
            <person name="Poskanzer K.E."/>
            <person name="Rollins M."/>
            <person name="Thuy-Boun P.S."/>
        </authorList>
    </citation>
    <scope>NUCLEOTIDE SEQUENCE [LARGE SCALE GENOMIC DNA]</scope>
    <source>
        <strain evidence="8">F_SG_1</strain>
        <tissue evidence="8">Salivary glands</tissue>
    </source>
</reference>
<dbReference type="Gene3D" id="1.20.1250.20">
    <property type="entry name" value="MFS general substrate transporter like domains"/>
    <property type="match status" value="2"/>
</dbReference>
<dbReference type="PROSITE" id="PS50850">
    <property type="entry name" value="MFS"/>
    <property type="match status" value="1"/>
</dbReference>
<feature type="transmembrane region" description="Helical" evidence="6">
    <location>
        <begin position="554"/>
        <end position="573"/>
    </location>
</feature>
<evidence type="ECO:0000256" key="1">
    <source>
        <dbReference type="ARBA" id="ARBA00004141"/>
    </source>
</evidence>
<feature type="transmembrane region" description="Helical" evidence="6">
    <location>
        <begin position="742"/>
        <end position="764"/>
    </location>
</feature>
<organism evidence="8 9">
    <name type="scientific">Amblyomma americanum</name>
    <name type="common">Lone star tick</name>
    <dbReference type="NCBI Taxonomy" id="6943"/>
    <lineage>
        <taxon>Eukaryota</taxon>
        <taxon>Metazoa</taxon>
        <taxon>Ecdysozoa</taxon>
        <taxon>Arthropoda</taxon>
        <taxon>Chelicerata</taxon>
        <taxon>Arachnida</taxon>
        <taxon>Acari</taxon>
        <taxon>Parasitiformes</taxon>
        <taxon>Ixodida</taxon>
        <taxon>Ixodoidea</taxon>
        <taxon>Ixodidae</taxon>
        <taxon>Amblyomminae</taxon>
        <taxon>Amblyomma</taxon>
    </lineage>
</organism>
<proteinExistence type="predicted"/>
<feature type="compositionally biased region" description="Low complexity" evidence="5">
    <location>
        <begin position="109"/>
        <end position="123"/>
    </location>
</feature>
<feature type="transmembrane region" description="Helical" evidence="6">
    <location>
        <begin position="579"/>
        <end position="601"/>
    </location>
</feature>
<dbReference type="InterPro" id="IPR011701">
    <property type="entry name" value="MFS"/>
</dbReference>
<dbReference type="GO" id="GO:0016020">
    <property type="term" value="C:membrane"/>
    <property type="evidence" value="ECO:0007669"/>
    <property type="project" value="UniProtKB-SubCell"/>
</dbReference>
<feature type="transmembrane region" description="Helical" evidence="6">
    <location>
        <begin position="525"/>
        <end position="547"/>
    </location>
</feature>
<gene>
    <name evidence="8" type="ORF">V5799_018948</name>
</gene>
<dbReference type="PANTHER" id="PTHR10924:SF4">
    <property type="entry name" value="GH15861P"/>
    <property type="match status" value="1"/>
</dbReference>
<accession>A0AAQ4EZ57</accession>
<dbReference type="SUPFAM" id="SSF103473">
    <property type="entry name" value="MFS general substrate transporter"/>
    <property type="match status" value="1"/>
</dbReference>
<feature type="region of interest" description="Disordered" evidence="5">
    <location>
        <begin position="306"/>
        <end position="432"/>
    </location>
</feature>
<feature type="compositionally biased region" description="Low complexity" evidence="5">
    <location>
        <begin position="903"/>
        <end position="922"/>
    </location>
</feature>
<dbReference type="GO" id="GO:0015232">
    <property type="term" value="F:heme transmembrane transporter activity"/>
    <property type="evidence" value="ECO:0007669"/>
    <property type="project" value="TreeGrafter"/>
</dbReference>
<evidence type="ECO:0000256" key="3">
    <source>
        <dbReference type="ARBA" id="ARBA00022989"/>
    </source>
</evidence>
<evidence type="ECO:0000259" key="7">
    <source>
        <dbReference type="PROSITE" id="PS50850"/>
    </source>
</evidence>
<dbReference type="GO" id="GO:0097037">
    <property type="term" value="P:heme export"/>
    <property type="evidence" value="ECO:0007669"/>
    <property type="project" value="TreeGrafter"/>
</dbReference>
<dbReference type="InterPro" id="IPR036259">
    <property type="entry name" value="MFS_trans_sf"/>
</dbReference>
<feature type="region of interest" description="Disordered" evidence="5">
    <location>
        <begin position="899"/>
        <end position="922"/>
    </location>
</feature>
<dbReference type="InterPro" id="IPR020846">
    <property type="entry name" value="MFS_dom"/>
</dbReference>
<dbReference type="InterPro" id="IPR049680">
    <property type="entry name" value="FLVCR1-2_SLC49-like"/>
</dbReference>
<sequence length="922" mass="98779">MPADIHAIISSMIKPRVSVLRVRNDEDEFRLTSEHWNALSCSKAEVVAQAFSVPLWAAVIPVNLTCHTLGRNGMASTGSPKKQRAPLNAKKSPPGTPKSSRVTLEKRPSNLLPSTSSLSSERSAAVVRPASSPRAGTPHHENVHWPSSGKGADRERSPGGTCEEDSLDAARSQVAASSACLEELGGDLGVVARSTFGVLTEASDSSARDHELASPSADRLHRRVSFGAVTVSGHRSPVSPGATMMLDSLLSAAKRRASWEMAGTSAVTAASGSDDAVQFKSTPRQPSARNRADAMYDEFDTSTGVDAEADTEAADHDDSASHEDRARRRRSSAASGTSALSLDIDAPVFPGRVKPPLPSPATPQSIEEPEPVKEDDVRKTDASKDKTEASAPQACHLSQGADKKSSEKLFDEAADNTGPGSPEGPPFRSELLTPQRNESPLDFFSPPRLIGSIGSEELARESFSSRFTQSLSTALHDIVVFSTSRRFYMLAIFCAASLINGFQWIEYSIIANVIQDYYGVEEIEVAWTSLVFHIGCVTLALPSSWILENMGLRVTVLLGALGTSIGSCVKIFSVHPGRFNYVLLGQTFPAFSLAFIIGVPSRLASAWFKYEEVSTACSLGVLGNQIGIALGFIIPPYIVDPNNVHDTLTMLCVGVALVSFSCLFIVIVAFEDKPEHPPSFSEMLTRYAETKPSFSQALRQLVSDRDFRLLVLSYGINTGAFYSVSTLLNPVIVSYFPGEESFAGLLGLVLVLSGLLGSWAAGWFLDKTGRYKEVSVVTYAFATLGLFAYTFVLSLRSHLLTAAVCFFLGFFLAGYIPVGLQLGAEITYPLPEGTSASVLNMAAETFGFVLILCSSSIRGALDDKVSNAALSFLLLAGCTCIALLRATLKRKMATIREQRRRSAASAGQPGPGQRAPQQSPVT</sequence>
<feature type="region of interest" description="Disordered" evidence="5">
    <location>
        <begin position="268"/>
        <end position="292"/>
    </location>
</feature>
<feature type="region of interest" description="Disordered" evidence="5">
    <location>
        <begin position="73"/>
        <end position="165"/>
    </location>
</feature>
<feature type="transmembrane region" description="Helical" evidence="6">
    <location>
        <begin position="613"/>
        <end position="635"/>
    </location>
</feature>
<keyword evidence="4 6" id="KW-0472">Membrane</keyword>
<feature type="transmembrane region" description="Helical" evidence="6">
    <location>
        <begin position="869"/>
        <end position="888"/>
    </location>
</feature>
<feature type="transmembrane region" description="Helical" evidence="6">
    <location>
        <begin position="709"/>
        <end position="736"/>
    </location>
</feature>
<feature type="compositionally biased region" description="Basic and acidic residues" evidence="5">
    <location>
        <begin position="370"/>
        <end position="388"/>
    </location>
</feature>
<feature type="domain" description="Major facilitator superfamily (MFS) profile" evidence="7">
    <location>
        <begin position="489"/>
        <end position="894"/>
    </location>
</feature>
<evidence type="ECO:0000313" key="8">
    <source>
        <dbReference type="EMBL" id="KAK8779713.1"/>
    </source>
</evidence>
<comment type="subcellular location">
    <subcellularLocation>
        <location evidence="1">Membrane</location>
        <topology evidence="1">Multi-pass membrane protein</topology>
    </subcellularLocation>
</comment>
<dbReference type="PANTHER" id="PTHR10924">
    <property type="entry name" value="MAJOR FACILITATOR SUPERFAMILY PROTEIN-RELATED"/>
    <property type="match status" value="1"/>
</dbReference>
<evidence type="ECO:0000256" key="4">
    <source>
        <dbReference type="ARBA" id="ARBA00023136"/>
    </source>
</evidence>
<keyword evidence="3 6" id="KW-1133">Transmembrane helix</keyword>
<feature type="transmembrane region" description="Helical" evidence="6">
    <location>
        <begin position="647"/>
        <end position="670"/>
    </location>
</feature>
<evidence type="ECO:0000256" key="2">
    <source>
        <dbReference type="ARBA" id="ARBA00022692"/>
    </source>
</evidence>
<name>A0AAQ4EZ57_AMBAM</name>
<evidence type="ECO:0000256" key="6">
    <source>
        <dbReference type="SAM" id="Phobius"/>
    </source>
</evidence>
<dbReference type="Pfam" id="PF07690">
    <property type="entry name" value="MFS_1"/>
    <property type="match status" value="1"/>
</dbReference>
<feature type="compositionally biased region" description="Basic and acidic residues" evidence="5">
    <location>
        <begin position="313"/>
        <end position="326"/>
    </location>
</feature>
<dbReference type="AlphaFoldDB" id="A0AAQ4EZ57"/>
<feature type="transmembrane region" description="Helical" evidence="6">
    <location>
        <begin position="487"/>
        <end position="505"/>
    </location>
</feature>
<comment type="caution">
    <text evidence="8">The sequence shown here is derived from an EMBL/GenBank/DDBJ whole genome shotgun (WGS) entry which is preliminary data.</text>
</comment>
<feature type="transmembrane region" description="Helical" evidence="6">
    <location>
        <begin position="799"/>
        <end position="818"/>
    </location>
</feature>
<keyword evidence="2 6" id="KW-0812">Transmembrane</keyword>
<keyword evidence="9" id="KW-1185">Reference proteome</keyword>